<evidence type="ECO:0000313" key="1">
    <source>
        <dbReference type="EMBL" id="RIV72564.1"/>
    </source>
</evidence>
<dbReference type="EMBL" id="QXFJ01000011">
    <property type="protein sequence ID" value="RIV72564.1"/>
    <property type="molecule type" value="Genomic_DNA"/>
</dbReference>
<gene>
    <name evidence="1" type="ORF">D2U88_04830</name>
</gene>
<proteinExistence type="predicted"/>
<organism evidence="1 2">
    <name type="scientific">Flagellimonas aequoris</name>
    <dbReference type="NCBI Taxonomy" id="2306997"/>
    <lineage>
        <taxon>Bacteria</taxon>
        <taxon>Pseudomonadati</taxon>
        <taxon>Bacteroidota</taxon>
        <taxon>Flavobacteriia</taxon>
        <taxon>Flavobacteriales</taxon>
        <taxon>Flavobacteriaceae</taxon>
        <taxon>Flagellimonas</taxon>
    </lineage>
</organism>
<name>A0A418NA96_9FLAO</name>
<sequence>MESRKRPSLYIFSFKALGGCLFLFLFTLLVNRFGVLLNEYDDVQQRWEYFYNLPENSLEVLILGNSHAYSTYSPDVIDAVCGIDSYLLAGNSQKMEQTYYNLKEALKYQSPRVVVIQATVLSGDSWKTETGDYRVYSNLMGMKFSWNKLKAISAQRPSEDYVGTLFPLLRNHNNWKRTELIGENLAREESGKKDDYRGFSPRVSEMTPKVMRQFDNAKKTDYSSFELGRLDLHYMGEIKKLSLKKGFKVIYAMSPKYPDIINPTYLSKHKVLEKEISNLGHEYIDYNMLADSIGLLPRSFENGFIEYQHTSYYGAVQVSKHLAQHLKDKNLIHKGHEGKDKEWIARMGTKPEYIIFNESRPKTSKTTLYSSEVDFKFLDSIVVDKLDIIKKQNGVYEVILQFKKNLDVEKLMQHKFYVHLYPDKKDTNIRDDRKEFGYENFDFIPVVLPRTRQNYYIIREIETEIVDVAKIDFGLFKSGSRSERLTLENIKLTKETD</sequence>
<protein>
    <submittedName>
        <fullName evidence="1">Uncharacterized protein</fullName>
    </submittedName>
</protein>
<reference evidence="1 2" key="1">
    <citation type="submission" date="2018-08" db="EMBL/GenBank/DDBJ databases">
        <title>Proposal of Muricauda 72 sp.nov. and Muricauda NH166 sp.nov., isolated from seawater.</title>
        <authorList>
            <person name="Cheng H."/>
            <person name="Wu Y.-H."/>
            <person name="Guo L.-L."/>
            <person name="Xu X.-W."/>
        </authorList>
    </citation>
    <scope>NUCLEOTIDE SEQUENCE [LARGE SCALE GENOMIC DNA]</scope>
    <source>
        <strain evidence="1 2">NH166</strain>
    </source>
</reference>
<dbReference type="AlphaFoldDB" id="A0A418NA96"/>
<evidence type="ECO:0000313" key="2">
    <source>
        <dbReference type="Proteomes" id="UP000284189"/>
    </source>
</evidence>
<dbReference type="Proteomes" id="UP000284189">
    <property type="component" value="Unassembled WGS sequence"/>
</dbReference>
<accession>A0A418NA96</accession>
<comment type="caution">
    <text evidence="1">The sequence shown here is derived from an EMBL/GenBank/DDBJ whole genome shotgun (WGS) entry which is preliminary data.</text>
</comment>